<dbReference type="RefSeq" id="WP_184929742.1">
    <property type="nucleotide sequence ID" value="NZ_JACHMO010000001.1"/>
</dbReference>
<protein>
    <submittedName>
        <fullName evidence="2">Uncharacterized protein</fullName>
    </submittedName>
</protein>
<keyword evidence="3" id="KW-1185">Reference proteome</keyword>
<dbReference type="EMBL" id="JACHMO010000001">
    <property type="protein sequence ID" value="MBB5801194.1"/>
    <property type="molecule type" value="Genomic_DNA"/>
</dbReference>
<name>A0A7W9LYT7_9PSEU</name>
<reference evidence="2 3" key="1">
    <citation type="submission" date="2020-08" db="EMBL/GenBank/DDBJ databases">
        <title>Sequencing the genomes of 1000 actinobacteria strains.</title>
        <authorList>
            <person name="Klenk H.-P."/>
        </authorList>
    </citation>
    <scope>NUCLEOTIDE SEQUENCE [LARGE SCALE GENOMIC DNA]</scope>
    <source>
        <strain evidence="2 3">DSM 45486</strain>
    </source>
</reference>
<accession>A0A7W9LYT7</accession>
<evidence type="ECO:0000313" key="3">
    <source>
        <dbReference type="Proteomes" id="UP000552097"/>
    </source>
</evidence>
<gene>
    <name evidence="2" type="ORF">F4560_000962</name>
</gene>
<proteinExistence type="predicted"/>
<feature type="transmembrane region" description="Helical" evidence="1">
    <location>
        <begin position="20"/>
        <end position="38"/>
    </location>
</feature>
<comment type="caution">
    <text evidence="2">The sequence shown here is derived from an EMBL/GenBank/DDBJ whole genome shotgun (WGS) entry which is preliminary data.</text>
</comment>
<keyword evidence="1" id="KW-1133">Transmembrane helix</keyword>
<evidence type="ECO:0000256" key="1">
    <source>
        <dbReference type="SAM" id="Phobius"/>
    </source>
</evidence>
<evidence type="ECO:0000313" key="2">
    <source>
        <dbReference type="EMBL" id="MBB5801194.1"/>
    </source>
</evidence>
<dbReference type="Proteomes" id="UP000552097">
    <property type="component" value="Unassembled WGS sequence"/>
</dbReference>
<sequence length="58" mass="6408">MNGFVGSSSELIVHCTDDYHIIYAVALVAVALTIAGDTQGFGRQWARLTQVRDNAWLR</sequence>
<keyword evidence="1" id="KW-0812">Transmembrane</keyword>
<organism evidence="2 3">
    <name type="scientific">Saccharothrix ecbatanensis</name>
    <dbReference type="NCBI Taxonomy" id="1105145"/>
    <lineage>
        <taxon>Bacteria</taxon>
        <taxon>Bacillati</taxon>
        <taxon>Actinomycetota</taxon>
        <taxon>Actinomycetes</taxon>
        <taxon>Pseudonocardiales</taxon>
        <taxon>Pseudonocardiaceae</taxon>
        <taxon>Saccharothrix</taxon>
    </lineage>
</organism>
<dbReference type="AlphaFoldDB" id="A0A7W9LYT7"/>
<keyword evidence="1" id="KW-0472">Membrane</keyword>